<dbReference type="EMBL" id="PRFA01000259">
    <property type="protein sequence ID" value="PWU84046.1"/>
    <property type="molecule type" value="Genomic_DNA"/>
</dbReference>
<evidence type="ECO:0000256" key="3">
    <source>
        <dbReference type="ARBA" id="ARBA00022794"/>
    </source>
</evidence>
<accession>A0A2V2ULF0</accession>
<dbReference type="GO" id="GO:0036038">
    <property type="term" value="C:MKS complex"/>
    <property type="evidence" value="ECO:0007669"/>
    <property type="project" value="TreeGrafter"/>
</dbReference>
<dbReference type="VEuPathDB" id="TriTrypDB:TCSYLVIO_000204"/>
<gene>
    <name evidence="6" type="ORF">C4B63_259g21</name>
</gene>
<name>A0A2V2ULF0_TRYCR</name>
<dbReference type="Pfam" id="PF07162">
    <property type="entry name" value="B9-C2"/>
    <property type="match status" value="1"/>
</dbReference>
<keyword evidence="4" id="KW-0206">Cytoskeleton</keyword>
<comment type="subcellular location">
    <subcellularLocation>
        <location evidence="1">Cytoplasm</location>
        <location evidence="1">Cytoskeleton</location>
        <location evidence="1">Cilium basal body</location>
    </subcellularLocation>
</comment>
<dbReference type="VEuPathDB" id="TriTrypDB:C4B63_259g21"/>
<evidence type="ECO:0000256" key="2">
    <source>
        <dbReference type="ARBA" id="ARBA00022490"/>
    </source>
</evidence>
<evidence type="ECO:0000256" key="4">
    <source>
        <dbReference type="ARBA" id="ARBA00023212"/>
    </source>
</evidence>
<dbReference type="Proteomes" id="UP000246121">
    <property type="component" value="Unassembled WGS sequence"/>
</dbReference>
<evidence type="ECO:0000256" key="1">
    <source>
        <dbReference type="ARBA" id="ARBA00004120"/>
    </source>
</evidence>
<keyword evidence="5" id="KW-0966">Cell projection</keyword>
<dbReference type="VEuPathDB" id="TriTrypDB:TcYC6_0030430"/>
<dbReference type="VEuPathDB" id="TriTrypDB:C3747_21g189"/>
<evidence type="ECO:0000313" key="7">
    <source>
        <dbReference type="Proteomes" id="UP000246121"/>
    </source>
</evidence>
<comment type="caution">
    <text evidence="6">The sequence shown here is derived from an EMBL/GenBank/DDBJ whole genome shotgun (WGS) entry which is preliminary data.</text>
</comment>
<dbReference type="VEuPathDB" id="TriTrypDB:TcCL_NonESM07783"/>
<dbReference type="AlphaFoldDB" id="A0A2V2ULF0"/>
<organism evidence="6 7">
    <name type="scientific">Trypanosoma cruzi</name>
    <dbReference type="NCBI Taxonomy" id="5693"/>
    <lineage>
        <taxon>Eukaryota</taxon>
        <taxon>Discoba</taxon>
        <taxon>Euglenozoa</taxon>
        <taxon>Kinetoplastea</taxon>
        <taxon>Metakinetoplastina</taxon>
        <taxon>Trypanosomatida</taxon>
        <taxon>Trypanosomatidae</taxon>
        <taxon>Trypanosoma</taxon>
        <taxon>Schizotrypanum</taxon>
    </lineage>
</organism>
<dbReference type="VEuPathDB" id="TriTrypDB:TcCLB.509769.4"/>
<dbReference type="InterPro" id="IPR010796">
    <property type="entry name" value="C2_B9-type_dom"/>
</dbReference>
<dbReference type="GO" id="GO:0060271">
    <property type="term" value="P:cilium assembly"/>
    <property type="evidence" value="ECO:0007669"/>
    <property type="project" value="TreeGrafter"/>
</dbReference>
<dbReference type="VEuPathDB" id="TriTrypDB:TcG_06899"/>
<proteinExistence type="predicted"/>
<dbReference type="VEuPathDB" id="TriTrypDB:TcBrA4_0136990"/>
<dbReference type="PANTHER" id="PTHR12968">
    <property type="entry name" value="B9 DOMAIN-CONTAINING"/>
    <property type="match status" value="1"/>
</dbReference>
<keyword evidence="3" id="KW-0970">Cilium biogenesis/degradation</keyword>
<dbReference type="VEuPathDB" id="TriTrypDB:Tc_MARK_9458"/>
<reference evidence="6 7" key="1">
    <citation type="journal article" date="2018" name="Microb. Genom.">
        <title>Expanding an expanded genome: long-read sequencing of Trypanosoma cruzi.</title>
        <authorList>
            <person name="Berna L."/>
            <person name="Rodriguez M."/>
            <person name="Chiribao M.L."/>
            <person name="Parodi-Talice A."/>
            <person name="Pita S."/>
            <person name="Rijo G."/>
            <person name="Alvarez-Valin F."/>
            <person name="Robello C."/>
        </authorList>
    </citation>
    <scope>NUCLEOTIDE SEQUENCE [LARGE SCALE GENOMIC DNA]</scope>
    <source>
        <strain evidence="6 7">Dm28c</strain>
    </source>
</reference>
<evidence type="ECO:0000256" key="5">
    <source>
        <dbReference type="ARBA" id="ARBA00023273"/>
    </source>
</evidence>
<evidence type="ECO:0000313" key="6">
    <source>
        <dbReference type="EMBL" id="PWU84046.1"/>
    </source>
</evidence>
<dbReference type="VEuPathDB" id="TriTrypDB:TCDM_08896"/>
<dbReference type="PANTHER" id="PTHR12968:SF5">
    <property type="entry name" value="MECKEL SYNDROME TYPE 1 PROTEIN"/>
    <property type="match status" value="1"/>
</dbReference>
<protein>
    <submittedName>
        <fullName evidence="6">Putative Meckel syndrome type 1 protein</fullName>
    </submittedName>
</protein>
<keyword evidence="2" id="KW-0963">Cytoplasm</keyword>
<dbReference type="VEuPathDB" id="TriTrypDB:BCY84_02461"/>
<sequence length="505" mass="56326">MDFFRFHSAQQYSSQVPLRKLLFCVTLWRALLVEENQPEVLCSVTVPWDGKLFSPAEKLDMIRAVAAETAAGINERVSLRDDADGTEMEIMHALLQGRASPIPDAVSAAKQLKEHLEKSASALFTHTSSEDYICETEEECPVVPPQDPSPLASAVLRRYRTQHKTSNKMYFMWAIGGIPAPRGASLTDMRWEGEERVICIITADKSEFYFTARPSINEMHTLFVDSLHVYSFKISVTAAKEKALTPSETDGIIQKIWKIALRVKEHLYVPHSGRRQLLQQMLLQDAAGTDADEVALEVEPASLTGGRDSFTQGRSRGKVRHYIHGTIDRCVGVAEDALYLHCQWQQGTRDGDSYETGNVDESFTTQLAFAGTAIVEDFILVPVHTFNTPFEYHLDDVEMKPLELIVTVYSETERSQQAPVGYTTMTVPYMLPGCHSLRAPLWRPHQTGREFLRSALVGGAPSLVDSSDVAARSNTGMSLRHGLVTEPSGEVEARVIVLHHHSMPE</sequence>
<dbReference type="VEuPathDB" id="TriTrypDB:TcCLB.507645.70"/>
<dbReference type="VEuPathDB" id="TriTrypDB:ECC02_005423"/>